<dbReference type="GO" id="GO:0010008">
    <property type="term" value="C:endosome membrane"/>
    <property type="evidence" value="ECO:0007669"/>
    <property type="project" value="UniProtKB-SubCell"/>
</dbReference>
<dbReference type="PANTHER" id="PTHR21324:SF3">
    <property type="entry name" value="MODULATOR OF MACROAUTOPHAGY TMEM150B"/>
    <property type="match status" value="1"/>
</dbReference>
<sequence>MWLWALLPVCLALFGTLGIWAVFAVAVANGTVNLTEGVPYISKCGTYPPQSCLFSQVCNICSVLALWIAVIRFQQVRDYGDHGKANTASLVLGFISSLGISILGNFQQSVLKTVHLLGVFLTFMLGLAYFWAQLFLTYRAQPCQDGRWVKPVRATCCCLCTILVIVSILPTLSVLHNTGHRSEAAVCEWTLAMLFFCLFGLFAAEFRHIDCHRLTVQKRALRTNHLTTEMNGSGVYTLS</sequence>
<keyword evidence="8 14" id="KW-1133">Transmembrane helix</keyword>
<comment type="subcellular location">
    <subcellularLocation>
        <location evidence="3">Cell membrane</location>
        <topology evidence="3">Multi-pass membrane protein</topology>
    </subcellularLocation>
    <subcellularLocation>
        <location evidence="2">Cytoplasmic vesicle</location>
        <location evidence="2">Autophagosome membrane</location>
        <topology evidence="2">Multi-pass membrane protein</topology>
    </subcellularLocation>
    <subcellularLocation>
        <location evidence="1">Endosome membrane</location>
        <topology evidence="1">Multi-pass membrane protein</topology>
    </subcellularLocation>
</comment>
<comment type="function">
    <text evidence="13">Modulator of macroautophagy that causes accumulation of autophagosomes under basal conditions and enhances autophagic flux. Represses cell death and promotes long-term clonogenic survival of cells grown in the absence of glucose in a macroautophagy-independent manner. May have some role in extracellular matrix engulfment or growth factor receptor recycling, both of which can modulate cell survival.</text>
</comment>
<dbReference type="Ensembl" id="ENSMALT00000011779.1">
    <property type="protein sequence ID" value="ENSMALP00000011534.1"/>
    <property type="gene ID" value="ENSMALG00000008173.1"/>
</dbReference>
<accession>A0A3Q3J0E9</accession>
<evidence type="ECO:0000259" key="15">
    <source>
        <dbReference type="Pfam" id="PF10277"/>
    </source>
</evidence>
<evidence type="ECO:0000256" key="9">
    <source>
        <dbReference type="ARBA" id="ARBA00023006"/>
    </source>
</evidence>
<evidence type="ECO:0000256" key="1">
    <source>
        <dbReference type="ARBA" id="ARBA00004337"/>
    </source>
</evidence>
<dbReference type="InterPro" id="IPR050911">
    <property type="entry name" value="DRAM/TMEM150_Autophagy_Mod"/>
</dbReference>
<name>A0A3Q3J0E9_MONAL</name>
<evidence type="ECO:0000256" key="14">
    <source>
        <dbReference type="SAM" id="Phobius"/>
    </source>
</evidence>
<keyword evidence="11" id="KW-0325">Glycoprotein</keyword>
<feature type="transmembrane region" description="Helical" evidence="14">
    <location>
        <begin position="189"/>
        <end position="209"/>
    </location>
</feature>
<evidence type="ECO:0000256" key="5">
    <source>
        <dbReference type="ARBA" id="ARBA00022475"/>
    </source>
</evidence>
<proteinExistence type="inferred from homology"/>
<feature type="transmembrane region" description="Helical" evidence="14">
    <location>
        <begin position="53"/>
        <end position="73"/>
    </location>
</feature>
<evidence type="ECO:0000256" key="11">
    <source>
        <dbReference type="ARBA" id="ARBA00023180"/>
    </source>
</evidence>
<keyword evidence="9" id="KW-0072">Autophagy</keyword>
<feature type="transmembrane region" description="Helical" evidence="14">
    <location>
        <begin position="116"/>
        <end position="136"/>
    </location>
</feature>
<evidence type="ECO:0000256" key="3">
    <source>
        <dbReference type="ARBA" id="ARBA00004651"/>
    </source>
</evidence>
<comment type="similarity">
    <text evidence="4">Belongs to the DRAM/TMEM150 family.</text>
</comment>
<dbReference type="GO" id="GO:0006914">
    <property type="term" value="P:autophagy"/>
    <property type="evidence" value="ECO:0007669"/>
    <property type="project" value="UniProtKB-KW"/>
</dbReference>
<evidence type="ECO:0000256" key="8">
    <source>
        <dbReference type="ARBA" id="ARBA00022989"/>
    </source>
</evidence>
<dbReference type="Pfam" id="PF10277">
    <property type="entry name" value="Frag1"/>
    <property type="match status" value="1"/>
</dbReference>
<reference evidence="16" key="2">
    <citation type="submission" date="2025-09" db="UniProtKB">
        <authorList>
            <consortium name="Ensembl"/>
        </authorList>
    </citation>
    <scope>IDENTIFICATION</scope>
</reference>
<keyword evidence="12" id="KW-0968">Cytoplasmic vesicle</keyword>
<evidence type="ECO:0000256" key="12">
    <source>
        <dbReference type="ARBA" id="ARBA00023329"/>
    </source>
</evidence>
<feature type="transmembrane region" description="Helical" evidence="14">
    <location>
        <begin position="85"/>
        <end position="104"/>
    </location>
</feature>
<evidence type="ECO:0000313" key="17">
    <source>
        <dbReference type="Proteomes" id="UP000261600"/>
    </source>
</evidence>
<keyword evidence="6 14" id="KW-0812">Transmembrane</keyword>
<evidence type="ECO:0000256" key="13">
    <source>
        <dbReference type="ARBA" id="ARBA00045144"/>
    </source>
</evidence>
<evidence type="ECO:0000256" key="2">
    <source>
        <dbReference type="ARBA" id="ARBA00004542"/>
    </source>
</evidence>
<organism evidence="16 17">
    <name type="scientific">Monopterus albus</name>
    <name type="common">Swamp eel</name>
    <dbReference type="NCBI Taxonomy" id="43700"/>
    <lineage>
        <taxon>Eukaryota</taxon>
        <taxon>Metazoa</taxon>
        <taxon>Chordata</taxon>
        <taxon>Craniata</taxon>
        <taxon>Vertebrata</taxon>
        <taxon>Euteleostomi</taxon>
        <taxon>Actinopterygii</taxon>
        <taxon>Neopterygii</taxon>
        <taxon>Teleostei</taxon>
        <taxon>Neoteleostei</taxon>
        <taxon>Acanthomorphata</taxon>
        <taxon>Anabantaria</taxon>
        <taxon>Synbranchiformes</taxon>
        <taxon>Synbranchidae</taxon>
        <taxon>Monopterus</taxon>
    </lineage>
</organism>
<keyword evidence="10 14" id="KW-0472">Membrane</keyword>
<dbReference type="GO" id="GO:0005886">
    <property type="term" value="C:plasma membrane"/>
    <property type="evidence" value="ECO:0007669"/>
    <property type="project" value="UniProtKB-SubCell"/>
</dbReference>
<feature type="domain" description="CWH43-like N-terminal" evidence="15">
    <location>
        <begin position="4"/>
        <end position="209"/>
    </location>
</feature>
<dbReference type="STRING" id="43700.ENSMALP00000011534"/>
<evidence type="ECO:0000256" key="10">
    <source>
        <dbReference type="ARBA" id="ARBA00023136"/>
    </source>
</evidence>
<dbReference type="GO" id="GO:0000421">
    <property type="term" value="C:autophagosome membrane"/>
    <property type="evidence" value="ECO:0007669"/>
    <property type="project" value="UniProtKB-SubCell"/>
</dbReference>
<evidence type="ECO:0000256" key="6">
    <source>
        <dbReference type="ARBA" id="ARBA00022692"/>
    </source>
</evidence>
<evidence type="ECO:0000313" key="16">
    <source>
        <dbReference type="Ensembl" id="ENSMALP00000011534.1"/>
    </source>
</evidence>
<reference evidence="16" key="1">
    <citation type="submission" date="2025-08" db="UniProtKB">
        <authorList>
            <consortium name="Ensembl"/>
        </authorList>
    </citation>
    <scope>IDENTIFICATION</scope>
</reference>
<keyword evidence="17" id="KW-1185">Reference proteome</keyword>
<evidence type="ECO:0000256" key="4">
    <source>
        <dbReference type="ARBA" id="ARBA00006565"/>
    </source>
</evidence>
<protein>
    <recommendedName>
        <fullName evidence="15">CWH43-like N-terminal domain-containing protein</fullName>
    </recommendedName>
</protein>
<keyword evidence="7" id="KW-0967">Endosome</keyword>
<dbReference type="PANTHER" id="PTHR21324">
    <property type="entry name" value="FASTING-INDUCIBLE INTEGRAL MEMBRANE PROTEIN TM6P1-RELATED"/>
    <property type="match status" value="1"/>
</dbReference>
<dbReference type="Proteomes" id="UP000261600">
    <property type="component" value="Unplaced"/>
</dbReference>
<keyword evidence="5" id="KW-1003">Cell membrane</keyword>
<dbReference type="AlphaFoldDB" id="A0A3Q3J0E9"/>
<dbReference type="InterPro" id="IPR019402">
    <property type="entry name" value="CWH43_N"/>
</dbReference>
<feature type="transmembrane region" description="Helical" evidence="14">
    <location>
        <begin position="148"/>
        <end position="169"/>
    </location>
</feature>
<evidence type="ECO:0000256" key="7">
    <source>
        <dbReference type="ARBA" id="ARBA00022753"/>
    </source>
</evidence>